<comment type="caution">
    <text evidence="4">The sequence shown here is derived from an EMBL/GenBank/DDBJ whole genome shotgun (WGS) entry which is preliminary data.</text>
</comment>
<dbReference type="InterPro" id="IPR007110">
    <property type="entry name" value="Ig-like_dom"/>
</dbReference>
<evidence type="ECO:0000256" key="1">
    <source>
        <dbReference type="ARBA" id="ARBA00022729"/>
    </source>
</evidence>
<dbReference type="InterPro" id="IPR013106">
    <property type="entry name" value="Ig_V-set"/>
</dbReference>
<evidence type="ECO:0000313" key="5">
    <source>
        <dbReference type="Proteomes" id="UP000812440"/>
    </source>
</evidence>
<sequence length="131" mass="14551">MQNQRLVVAQAGEPVALLCEQDDRSYYSMSWYQHKPGQGLKLMFFSDDANSGDMGKDFTSWTWKRPDVLKSSLSSGSVQSVDSAEYLCTVSLTASRPEHGDGTKPHSESGGSWWFPDHHILYGEQTNGTAD</sequence>
<gene>
    <name evidence="4" type="ORF">GDO86_020208</name>
</gene>
<proteinExistence type="predicted"/>
<keyword evidence="5" id="KW-1185">Reference proteome</keyword>
<dbReference type="GO" id="GO:0002376">
    <property type="term" value="P:immune system process"/>
    <property type="evidence" value="ECO:0007669"/>
    <property type="project" value="UniProtKB-KW"/>
</dbReference>
<dbReference type="InterPro" id="IPR013783">
    <property type="entry name" value="Ig-like_fold"/>
</dbReference>
<keyword evidence="1" id="KW-0732">Signal</keyword>
<dbReference type="PANTHER" id="PTHR23268">
    <property type="entry name" value="T-CELL RECEPTOR BETA CHAIN"/>
    <property type="match status" value="1"/>
</dbReference>
<dbReference type="InterPro" id="IPR036179">
    <property type="entry name" value="Ig-like_dom_sf"/>
</dbReference>
<dbReference type="GO" id="GO:0007166">
    <property type="term" value="P:cell surface receptor signaling pathway"/>
    <property type="evidence" value="ECO:0007669"/>
    <property type="project" value="TreeGrafter"/>
</dbReference>
<feature type="domain" description="Ig-like" evidence="3">
    <location>
        <begin position="1"/>
        <end position="91"/>
    </location>
</feature>
<dbReference type="PANTHER" id="PTHR23268:SF124">
    <property type="entry name" value="IG-LIKE DOMAIN-CONTAINING PROTEIN"/>
    <property type="match status" value="1"/>
</dbReference>
<keyword evidence="2" id="KW-0391">Immunity</keyword>
<dbReference type="AlphaFoldDB" id="A0A8T2IFN8"/>
<accession>A0A8T2IFN8</accession>
<reference evidence="4" key="1">
    <citation type="thesis" date="2020" institute="ProQuest LLC" country="789 East Eisenhower Parkway, Ann Arbor, MI, USA">
        <title>Comparative Genomics and Chromosome Evolution.</title>
        <authorList>
            <person name="Mudd A.B."/>
        </authorList>
    </citation>
    <scope>NUCLEOTIDE SEQUENCE</scope>
    <source>
        <strain evidence="4">Female2</strain>
        <tissue evidence="4">Blood</tissue>
    </source>
</reference>
<dbReference type="EMBL" id="JAACNH010000736">
    <property type="protein sequence ID" value="KAG8430653.1"/>
    <property type="molecule type" value="Genomic_DNA"/>
</dbReference>
<evidence type="ECO:0000313" key="4">
    <source>
        <dbReference type="EMBL" id="KAG8430653.1"/>
    </source>
</evidence>
<dbReference type="Pfam" id="PF07686">
    <property type="entry name" value="V-set"/>
    <property type="match status" value="1"/>
</dbReference>
<name>A0A8T2IFN8_9PIPI</name>
<evidence type="ECO:0000259" key="3">
    <source>
        <dbReference type="PROSITE" id="PS50835"/>
    </source>
</evidence>
<dbReference type="PROSITE" id="PS50835">
    <property type="entry name" value="IG_LIKE"/>
    <property type="match status" value="1"/>
</dbReference>
<dbReference type="SUPFAM" id="SSF48726">
    <property type="entry name" value="Immunoglobulin"/>
    <property type="match status" value="1"/>
</dbReference>
<dbReference type="GO" id="GO:0005886">
    <property type="term" value="C:plasma membrane"/>
    <property type="evidence" value="ECO:0007669"/>
    <property type="project" value="TreeGrafter"/>
</dbReference>
<protein>
    <recommendedName>
        <fullName evidence="3">Ig-like domain-containing protein</fullName>
    </recommendedName>
</protein>
<organism evidence="4 5">
    <name type="scientific">Hymenochirus boettgeri</name>
    <name type="common">Congo dwarf clawed frog</name>
    <dbReference type="NCBI Taxonomy" id="247094"/>
    <lineage>
        <taxon>Eukaryota</taxon>
        <taxon>Metazoa</taxon>
        <taxon>Chordata</taxon>
        <taxon>Craniata</taxon>
        <taxon>Vertebrata</taxon>
        <taxon>Euteleostomi</taxon>
        <taxon>Amphibia</taxon>
        <taxon>Batrachia</taxon>
        <taxon>Anura</taxon>
        <taxon>Pipoidea</taxon>
        <taxon>Pipidae</taxon>
        <taxon>Pipinae</taxon>
        <taxon>Hymenochirus</taxon>
    </lineage>
</organism>
<evidence type="ECO:0000256" key="2">
    <source>
        <dbReference type="ARBA" id="ARBA00022859"/>
    </source>
</evidence>
<dbReference type="Proteomes" id="UP000812440">
    <property type="component" value="Unassembled WGS sequence"/>
</dbReference>
<dbReference type="OrthoDB" id="9049585at2759"/>
<dbReference type="Gene3D" id="2.60.40.10">
    <property type="entry name" value="Immunoglobulins"/>
    <property type="match status" value="1"/>
</dbReference>
<dbReference type="InterPro" id="IPR050413">
    <property type="entry name" value="TCR_beta_variable"/>
</dbReference>